<dbReference type="InterPro" id="IPR013083">
    <property type="entry name" value="Znf_RING/FYVE/PHD"/>
</dbReference>
<dbReference type="EC" id="2.3.2.27" evidence="5"/>
<evidence type="ECO:0000313" key="23">
    <source>
        <dbReference type="RefSeq" id="XP_024607754.1"/>
    </source>
</evidence>
<dbReference type="CDD" id="cd15815">
    <property type="entry name" value="SPRY_PRY_TRIM38"/>
    <property type="match status" value="1"/>
</dbReference>
<evidence type="ECO:0000256" key="4">
    <source>
        <dbReference type="ARBA" id="ARBA00004906"/>
    </source>
</evidence>
<dbReference type="PROSITE" id="PS50089">
    <property type="entry name" value="ZF_RING_2"/>
    <property type="match status" value="1"/>
</dbReference>
<evidence type="ECO:0000256" key="18">
    <source>
        <dbReference type="SAM" id="Coils"/>
    </source>
</evidence>
<dbReference type="AlphaFoldDB" id="A0A341BZU9"/>
<dbReference type="Pfam" id="PF15227">
    <property type="entry name" value="zf-C3HC4_4"/>
    <property type="match status" value="1"/>
</dbReference>
<evidence type="ECO:0000256" key="13">
    <source>
        <dbReference type="ARBA" id="ARBA00022859"/>
    </source>
</evidence>
<protein>
    <recommendedName>
        <fullName evidence="15">E3 ubiquitin-protein ligase TRIM38</fullName>
        <ecNumber evidence="5">2.3.2.27</ecNumber>
    </recommendedName>
    <alternativeName>
        <fullName evidence="16">Tripartite motif-containing protein 38</fullName>
    </alternativeName>
</protein>
<keyword evidence="18" id="KW-0175">Coiled coil</keyword>
<evidence type="ECO:0000256" key="11">
    <source>
        <dbReference type="ARBA" id="ARBA00022786"/>
    </source>
</evidence>
<evidence type="ECO:0000256" key="7">
    <source>
        <dbReference type="ARBA" id="ARBA00022588"/>
    </source>
</evidence>
<dbReference type="InterPro" id="IPR017907">
    <property type="entry name" value="Znf_RING_CS"/>
</dbReference>
<comment type="pathway">
    <text evidence="4">Protein modification; protein ubiquitination.</text>
</comment>
<evidence type="ECO:0000256" key="2">
    <source>
        <dbReference type="ARBA" id="ARBA00004496"/>
    </source>
</evidence>
<keyword evidence="9" id="KW-0479">Metal-binding</keyword>
<sequence length="384" mass="43762">MASTPITKKMREEATCSICLQLITEPVSISCGHSYCHLCIVSFCEMQPWLEMFSCPQCRMPFIMASLRPNKQLGNLIEAVKEMDQEMSCEEHGEKLHLFCEDEGQLICWRCDRGLQHKGHTTALVEDACQGYKEKLQEAVTRLKQLEEECMNLKVFTAKQITEWNDVKDTLSRSWAVKLEQPEAPSLDLRTVCNVSELYFDVKKVLRSYQVSVTLDPDTAYYELILSEDRRQVTRGCPQENLDTSSRRFSALPCILGCEGFTSGKHYFEVDVGEGTGWDLGVCMENVQRDTVMVQTPQSGFWAIRLCKKNGYVALTSPLTSLQLREQPLVVGIFLDFEAGVVSFYNMTTGSHIFTFPKASFSDTLRPYFQVYQYSPLFLPPPDE</sequence>
<evidence type="ECO:0000256" key="15">
    <source>
        <dbReference type="ARBA" id="ARBA00073071"/>
    </source>
</evidence>
<dbReference type="GeneID" id="112404134"/>
<dbReference type="GO" id="GO:0048524">
    <property type="term" value="P:positive regulation of viral process"/>
    <property type="evidence" value="ECO:0007669"/>
    <property type="project" value="UniProtKB-ARBA"/>
</dbReference>
<dbReference type="PRINTS" id="PR01407">
    <property type="entry name" value="BUTYPHLNCDUF"/>
</dbReference>
<evidence type="ECO:0000256" key="1">
    <source>
        <dbReference type="ARBA" id="ARBA00000900"/>
    </source>
</evidence>
<dbReference type="PANTHER" id="PTHR24103">
    <property type="entry name" value="E3 UBIQUITIN-PROTEIN LIGASE TRIM"/>
    <property type="match status" value="1"/>
</dbReference>
<dbReference type="InterPro" id="IPR050143">
    <property type="entry name" value="TRIM/RBCC"/>
</dbReference>
<dbReference type="Pfam" id="PF00622">
    <property type="entry name" value="SPRY"/>
    <property type="match status" value="1"/>
</dbReference>
<evidence type="ECO:0000256" key="12">
    <source>
        <dbReference type="ARBA" id="ARBA00022833"/>
    </source>
</evidence>
<keyword evidence="10 17" id="KW-0863">Zinc-finger</keyword>
<dbReference type="InterPro" id="IPR013320">
    <property type="entry name" value="ConA-like_dom_sf"/>
</dbReference>
<feature type="coiled-coil region" evidence="18">
    <location>
        <begin position="129"/>
        <end position="156"/>
    </location>
</feature>
<dbReference type="PROSITE" id="PS50119">
    <property type="entry name" value="ZF_BBOX"/>
    <property type="match status" value="1"/>
</dbReference>
<evidence type="ECO:0000259" key="19">
    <source>
        <dbReference type="PROSITE" id="PS50089"/>
    </source>
</evidence>
<keyword evidence="13" id="KW-0391">Immunity</keyword>
<dbReference type="Gene3D" id="3.30.160.60">
    <property type="entry name" value="Classic Zinc Finger"/>
    <property type="match status" value="1"/>
</dbReference>
<keyword evidence="22" id="KW-1185">Reference proteome</keyword>
<evidence type="ECO:0000256" key="14">
    <source>
        <dbReference type="ARBA" id="ARBA00066102"/>
    </source>
</evidence>
<dbReference type="CDD" id="cd19761">
    <property type="entry name" value="Bbox2_TRIM5-like"/>
    <property type="match status" value="1"/>
</dbReference>
<dbReference type="Gene3D" id="3.30.40.10">
    <property type="entry name" value="Zinc/RING finger domain, C3HC4 (zinc finger)"/>
    <property type="match status" value="1"/>
</dbReference>
<dbReference type="GO" id="GO:0061630">
    <property type="term" value="F:ubiquitin protein ligase activity"/>
    <property type="evidence" value="ECO:0007669"/>
    <property type="project" value="UniProtKB-EC"/>
</dbReference>
<dbReference type="SUPFAM" id="SSF49899">
    <property type="entry name" value="Concanavalin A-like lectins/glucanases"/>
    <property type="match status" value="1"/>
</dbReference>
<feature type="domain" description="B30.2/SPRY" evidence="21">
    <location>
        <begin position="193"/>
        <end position="384"/>
    </location>
</feature>
<reference evidence="23" key="1">
    <citation type="submission" date="2025-08" db="UniProtKB">
        <authorList>
            <consortium name="RefSeq"/>
        </authorList>
    </citation>
    <scope>IDENTIFICATION</scope>
    <source>
        <tissue evidence="23">Meat</tissue>
    </source>
</reference>
<dbReference type="SMART" id="SM00336">
    <property type="entry name" value="BBOX"/>
    <property type="match status" value="1"/>
</dbReference>
<dbReference type="SMART" id="SM00589">
    <property type="entry name" value="PRY"/>
    <property type="match status" value="1"/>
</dbReference>
<dbReference type="PROSITE" id="PS50188">
    <property type="entry name" value="B302_SPRY"/>
    <property type="match status" value="1"/>
</dbReference>
<dbReference type="GO" id="GO:0010468">
    <property type="term" value="P:regulation of gene expression"/>
    <property type="evidence" value="ECO:0007669"/>
    <property type="project" value="UniProtKB-ARBA"/>
</dbReference>
<comment type="subcellular location">
    <subcellularLocation>
        <location evidence="2">Cytoplasm</location>
    </subcellularLocation>
</comment>
<evidence type="ECO:0000256" key="3">
    <source>
        <dbReference type="ARBA" id="ARBA00004718"/>
    </source>
</evidence>
<dbReference type="InterPro" id="IPR043136">
    <property type="entry name" value="B30.2/SPRY_sf"/>
</dbReference>
<evidence type="ECO:0000259" key="20">
    <source>
        <dbReference type="PROSITE" id="PS50119"/>
    </source>
</evidence>
<evidence type="ECO:0000313" key="22">
    <source>
        <dbReference type="Proteomes" id="UP000252040"/>
    </source>
</evidence>
<proteinExistence type="predicted"/>
<feature type="domain" description="B box-type" evidence="20">
    <location>
        <begin position="84"/>
        <end position="125"/>
    </location>
</feature>
<dbReference type="FunFam" id="2.60.120.920:FF:000072">
    <property type="entry name" value="Tripartite motif containing 38"/>
    <property type="match status" value="1"/>
</dbReference>
<dbReference type="SUPFAM" id="SSF57845">
    <property type="entry name" value="B-box zinc-binding domain"/>
    <property type="match status" value="1"/>
</dbReference>
<dbReference type="InterPro" id="IPR003879">
    <property type="entry name" value="Butyrophylin_SPRY"/>
</dbReference>
<dbReference type="GO" id="GO:1903900">
    <property type="term" value="P:regulation of viral life cycle"/>
    <property type="evidence" value="ECO:0007669"/>
    <property type="project" value="UniProtKB-ARBA"/>
</dbReference>
<dbReference type="InterPro" id="IPR001841">
    <property type="entry name" value="Znf_RING"/>
</dbReference>
<dbReference type="InterPro" id="IPR006574">
    <property type="entry name" value="PRY"/>
</dbReference>
<keyword evidence="7" id="KW-0399">Innate immunity</keyword>
<dbReference type="Pfam" id="PF13765">
    <property type="entry name" value="PRY"/>
    <property type="match status" value="1"/>
</dbReference>
<evidence type="ECO:0000256" key="8">
    <source>
        <dbReference type="ARBA" id="ARBA00022679"/>
    </source>
</evidence>
<evidence type="ECO:0000256" key="10">
    <source>
        <dbReference type="ARBA" id="ARBA00022771"/>
    </source>
</evidence>
<accession>A0A341BZU9</accession>
<keyword evidence="11" id="KW-0833">Ubl conjugation pathway</keyword>
<keyword evidence="12" id="KW-0862">Zinc</keyword>
<dbReference type="SUPFAM" id="SSF57850">
    <property type="entry name" value="RING/U-box"/>
    <property type="match status" value="1"/>
</dbReference>
<evidence type="ECO:0000259" key="21">
    <source>
        <dbReference type="PROSITE" id="PS50188"/>
    </source>
</evidence>
<dbReference type="Pfam" id="PF00643">
    <property type="entry name" value="zf-B_box"/>
    <property type="match status" value="1"/>
</dbReference>
<dbReference type="GO" id="GO:0005737">
    <property type="term" value="C:cytoplasm"/>
    <property type="evidence" value="ECO:0007669"/>
    <property type="project" value="UniProtKB-SubCell"/>
</dbReference>
<dbReference type="Proteomes" id="UP000252040">
    <property type="component" value="Unplaced"/>
</dbReference>
<evidence type="ECO:0000256" key="17">
    <source>
        <dbReference type="PROSITE-ProRule" id="PRU00024"/>
    </source>
</evidence>
<comment type="catalytic activity">
    <reaction evidence="1">
        <text>S-ubiquitinyl-[E2 ubiquitin-conjugating enzyme]-L-cysteine + [acceptor protein]-L-lysine = [E2 ubiquitin-conjugating enzyme]-L-cysteine + N(6)-ubiquitinyl-[acceptor protein]-L-lysine.</text>
        <dbReference type="EC" id="2.3.2.27"/>
    </reaction>
</comment>
<dbReference type="RefSeq" id="XP_024607754.1">
    <property type="nucleotide sequence ID" value="XM_024751986.1"/>
</dbReference>
<evidence type="ECO:0000256" key="6">
    <source>
        <dbReference type="ARBA" id="ARBA00022490"/>
    </source>
</evidence>
<evidence type="ECO:0000256" key="5">
    <source>
        <dbReference type="ARBA" id="ARBA00012483"/>
    </source>
</evidence>
<dbReference type="CDD" id="cd16600">
    <property type="entry name" value="RING-HC_TRIM38_C-IV"/>
    <property type="match status" value="1"/>
</dbReference>
<dbReference type="PROSITE" id="PS00518">
    <property type="entry name" value="ZF_RING_1"/>
    <property type="match status" value="1"/>
</dbReference>
<name>A0A341BZU9_NEOAA</name>
<dbReference type="Gene3D" id="2.60.120.920">
    <property type="match status" value="1"/>
</dbReference>
<comment type="pathway">
    <text evidence="3">Protein modification; protein sumoylation.</text>
</comment>
<dbReference type="InterPro" id="IPR035790">
    <property type="entry name" value="SPRY/PRY_TRIM38"/>
</dbReference>
<keyword evidence="8" id="KW-0808">Transferase</keyword>
<organism evidence="22 23">
    <name type="scientific">Neophocaena asiaeorientalis asiaeorientalis</name>
    <name type="common">Yangtze finless porpoise</name>
    <name type="synonym">Neophocaena phocaenoides subsp. asiaeorientalis</name>
    <dbReference type="NCBI Taxonomy" id="1706337"/>
    <lineage>
        <taxon>Eukaryota</taxon>
        <taxon>Metazoa</taxon>
        <taxon>Chordata</taxon>
        <taxon>Craniata</taxon>
        <taxon>Vertebrata</taxon>
        <taxon>Euteleostomi</taxon>
        <taxon>Mammalia</taxon>
        <taxon>Eutheria</taxon>
        <taxon>Laurasiatheria</taxon>
        <taxon>Artiodactyla</taxon>
        <taxon>Whippomorpha</taxon>
        <taxon>Cetacea</taxon>
        <taxon>Odontoceti</taxon>
        <taxon>Phocoenidae</taxon>
        <taxon>Neophocaena</taxon>
    </lineage>
</organism>
<dbReference type="InterPro" id="IPR000315">
    <property type="entry name" value="Znf_B-box"/>
</dbReference>
<dbReference type="InterPro" id="IPR001870">
    <property type="entry name" value="B30.2/SPRY"/>
</dbReference>
<dbReference type="CTD" id="10475"/>
<dbReference type="InterPro" id="IPR003877">
    <property type="entry name" value="SPRY_dom"/>
</dbReference>
<dbReference type="GO" id="GO:0045087">
    <property type="term" value="P:innate immune response"/>
    <property type="evidence" value="ECO:0007669"/>
    <property type="project" value="UniProtKB-KW"/>
</dbReference>
<feature type="domain" description="RING-type" evidence="19">
    <location>
        <begin position="16"/>
        <end position="59"/>
    </location>
</feature>
<dbReference type="SMART" id="SM00184">
    <property type="entry name" value="RING"/>
    <property type="match status" value="1"/>
</dbReference>
<evidence type="ECO:0000256" key="9">
    <source>
        <dbReference type="ARBA" id="ARBA00022723"/>
    </source>
</evidence>
<dbReference type="SMART" id="SM00449">
    <property type="entry name" value="SPRY"/>
    <property type="match status" value="1"/>
</dbReference>
<gene>
    <name evidence="23" type="primary">TRIM38</name>
</gene>
<comment type="subunit">
    <text evidence="14">Interacts (via B30.2/SPRY domain) with TAB2 and TAB3.</text>
</comment>
<keyword evidence="6" id="KW-0963">Cytoplasm</keyword>
<evidence type="ECO:0000256" key="16">
    <source>
        <dbReference type="ARBA" id="ARBA00076822"/>
    </source>
</evidence>
<dbReference type="GO" id="GO:0008270">
    <property type="term" value="F:zinc ion binding"/>
    <property type="evidence" value="ECO:0007669"/>
    <property type="project" value="UniProtKB-KW"/>
</dbReference>